<reference evidence="1" key="1">
    <citation type="journal article" date="2021" name="Proc. Natl. Acad. Sci. U.S.A.">
        <title>A Catalog of Tens of Thousands of Viruses from Human Metagenomes Reveals Hidden Associations with Chronic Diseases.</title>
        <authorList>
            <person name="Tisza M.J."/>
            <person name="Buck C.B."/>
        </authorList>
    </citation>
    <scope>NUCLEOTIDE SEQUENCE</scope>
    <source>
        <strain evidence="1">Ctai52</strain>
    </source>
</reference>
<accession>A0A8S5VF62</accession>
<proteinExistence type="predicted"/>
<dbReference type="EMBL" id="BK016258">
    <property type="protein sequence ID" value="DAG05394.1"/>
    <property type="molecule type" value="Genomic_DNA"/>
</dbReference>
<sequence>MIVLVINTPTPIFKIEYEEYCNRVISLAESEKLRFFD</sequence>
<name>A0A8S5VF62_9CAUD</name>
<protein>
    <submittedName>
        <fullName evidence="1">Uncharacterized protein</fullName>
    </submittedName>
</protein>
<evidence type="ECO:0000313" key="1">
    <source>
        <dbReference type="EMBL" id="DAG05394.1"/>
    </source>
</evidence>
<organism evidence="1">
    <name type="scientific">Myoviridae sp. ctai52</name>
    <dbReference type="NCBI Taxonomy" id="2825134"/>
    <lineage>
        <taxon>Viruses</taxon>
        <taxon>Duplodnaviria</taxon>
        <taxon>Heunggongvirae</taxon>
        <taxon>Uroviricota</taxon>
        <taxon>Caudoviricetes</taxon>
    </lineage>
</organism>